<dbReference type="SMART" id="SM00179">
    <property type="entry name" value="EGF_CA"/>
    <property type="match status" value="1"/>
</dbReference>
<comment type="caution">
    <text evidence="9">Lacks conserved residue(s) required for the propagation of feature annotation.</text>
</comment>
<feature type="region of interest" description="Disordered" evidence="10">
    <location>
        <begin position="827"/>
        <end position="901"/>
    </location>
</feature>
<dbReference type="InterPro" id="IPR000742">
    <property type="entry name" value="EGF"/>
</dbReference>
<name>A0A6P6Q510_CARAU</name>
<reference evidence="15" key="1">
    <citation type="submission" date="2025-08" db="UniProtKB">
        <authorList>
            <consortium name="RefSeq"/>
        </authorList>
    </citation>
    <scope>IDENTIFICATION</scope>
    <source>
        <strain evidence="15">Wakin</strain>
        <tissue evidence="15">Muscle</tissue>
    </source>
</reference>
<evidence type="ECO:0000256" key="1">
    <source>
        <dbReference type="ARBA" id="ARBA00004236"/>
    </source>
</evidence>
<feature type="transmembrane region" description="Helical" evidence="11">
    <location>
        <begin position="1176"/>
        <end position="1201"/>
    </location>
</feature>
<dbReference type="Gene3D" id="2.10.25.10">
    <property type="entry name" value="Laminin"/>
    <property type="match status" value="2"/>
</dbReference>
<evidence type="ECO:0000256" key="10">
    <source>
        <dbReference type="SAM" id="MobiDB-lite"/>
    </source>
</evidence>
<organism evidence="14 15">
    <name type="scientific">Carassius auratus</name>
    <name type="common">Goldfish</name>
    <dbReference type="NCBI Taxonomy" id="7957"/>
    <lineage>
        <taxon>Eukaryota</taxon>
        <taxon>Metazoa</taxon>
        <taxon>Chordata</taxon>
        <taxon>Craniata</taxon>
        <taxon>Vertebrata</taxon>
        <taxon>Euteleostomi</taxon>
        <taxon>Actinopterygii</taxon>
        <taxon>Neopterygii</taxon>
        <taxon>Teleostei</taxon>
        <taxon>Ostariophysi</taxon>
        <taxon>Cypriniformes</taxon>
        <taxon>Cyprinidae</taxon>
        <taxon>Cyprininae</taxon>
        <taxon>Carassius</taxon>
    </lineage>
</organism>
<evidence type="ECO:0000256" key="12">
    <source>
        <dbReference type="SAM" id="SignalP"/>
    </source>
</evidence>
<dbReference type="SMART" id="SM00181">
    <property type="entry name" value="EGF"/>
    <property type="match status" value="3"/>
</dbReference>
<feature type="compositionally biased region" description="Polar residues" evidence="10">
    <location>
        <begin position="458"/>
        <end position="467"/>
    </location>
</feature>
<dbReference type="GO" id="GO:0005886">
    <property type="term" value="C:plasma membrane"/>
    <property type="evidence" value="ECO:0007669"/>
    <property type="project" value="UniProtKB-SubCell"/>
</dbReference>
<feature type="disulfide bond" evidence="9">
    <location>
        <begin position="943"/>
        <end position="952"/>
    </location>
</feature>
<dbReference type="Proteomes" id="UP000515129">
    <property type="component" value="Chromosome 9"/>
</dbReference>
<feature type="region of interest" description="Disordered" evidence="10">
    <location>
        <begin position="454"/>
        <end position="477"/>
    </location>
</feature>
<keyword evidence="8" id="KW-0325">Glycoprotein</keyword>
<evidence type="ECO:0000256" key="5">
    <source>
        <dbReference type="ARBA" id="ARBA00022737"/>
    </source>
</evidence>
<dbReference type="InterPro" id="IPR000152">
    <property type="entry name" value="EGF-type_Asp/Asn_hydroxyl_site"/>
</dbReference>
<dbReference type="InterPro" id="IPR049883">
    <property type="entry name" value="NOTCH1_EGF-like"/>
</dbReference>
<dbReference type="Pfam" id="PF07645">
    <property type="entry name" value="EGF_CA"/>
    <property type="match status" value="1"/>
</dbReference>
<keyword evidence="4 12" id="KW-0732">Signal</keyword>
<evidence type="ECO:0000256" key="11">
    <source>
        <dbReference type="SAM" id="Phobius"/>
    </source>
</evidence>
<dbReference type="SUPFAM" id="SSF57196">
    <property type="entry name" value="EGF/Laminin"/>
    <property type="match status" value="1"/>
</dbReference>
<evidence type="ECO:0000256" key="2">
    <source>
        <dbReference type="ARBA" id="ARBA00022475"/>
    </source>
</evidence>
<keyword evidence="11" id="KW-1133">Transmembrane helix</keyword>
<feature type="signal peptide" evidence="12">
    <location>
        <begin position="1"/>
        <end position="26"/>
    </location>
</feature>
<keyword evidence="6 11" id="KW-0472">Membrane</keyword>
<feature type="compositionally biased region" description="Low complexity" evidence="10">
    <location>
        <begin position="875"/>
        <end position="887"/>
    </location>
</feature>
<dbReference type="InterPro" id="IPR001881">
    <property type="entry name" value="EGF-like_Ca-bd_dom"/>
</dbReference>
<keyword evidence="7 9" id="KW-1015">Disulfide bond</keyword>
<keyword evidence="5" id="KW-0677">Repeat</keyword>
<dbReference type="GO" id="GO:0005509">
    <property type="term" value="F:calcium ion binding"/>
    <property type="evidence" value="ECO:0007669"/>
    <property type="project" value="InterPro"/>
</dbReference>
<dbReference type="GO" id="GO:0007507">
    <property type="term" value="P:heart development"/>
    <property type="evidence" value="ECO:0007669"/>
    <property type="project" value="TreeGrafter"/>
</dbReference>
<dbReference type="PANTHER" id="PTHR24037">
    <property type="entry name" value="HEART DEVELOPMENT PROTEIN WITH EGF-LIKE DOMAINS 1"/>
    <property type="match status" value="1"/>
</dbReference>
<gene>
    <name evidence="15" type="primary">heg1</name>
</gene>
<dbReference type="KEGG" id="caua:113108380"/>
<evidence type="ECO:0000313" key="15">
    <source>
        <dbReference type="RefSeq" id="XP_026127260.1"/>
    </source>
</evidence>
<sequence>METCVERRACRVVLTVFLLVLNTVIAETFSPYADTDNPLSKVTETFFTRTGLKQTSSWPGREATATAVDLSTGLDEMTDIPVSVSTTGAREGHLEKLLGISANTPGWRMTSEDATEDLQTDKAITPSAASHSITNHHPVTEARKVQELTHNATDQWEAPSVASHSIASHHPITEARTVREFTHNATEQWEAPSVASHSITSHHPITEARTVREFTHNATEQWEAPSVASQSITSHHPVTEARTVREFTHNATDQWESPSAASQSITSHHPVTEARTVREFTHNATDQWEAPSAASQSITSHHPVTEARTVREFTHNATDQWEAPSAASQSITSHHPVTEARTVREFTHNATGQWEAPSAASQSVTSHHPVTEARTVREFTHNATAQWEAPSVASQIITSHHPVTEARTVREFTHNATDQWEAPSAASQSITSHHPVTEARTVREFTHNATDHWEAPSAASQSITSHHPVTEARTVREVPVTDLKEIDTTDSVSHTDSTYISTTNRVREHTVLSVTSNSTSAYTENSNSSDAVFQTSSWEVRTSGATQGKKETVEDVSTLHEQTEPTFEDHNATNATQGHSLETEQSTFSHGTESQTGQSSVTGQTFQQVSDNDNPNSTPPLTTINRDQGEMDTTSMSGGTSYTETSHSVSSIPPFTSGGHNATSTSQQSRHSTMTNSLDPDASTEFSTGSVSSTGREELEGSPTHTMEKTTIQGLTTAPPVPEDVATTTDDSFTKFHAGKPPFVPKTDDPTNTEVVPTSAMPTTHRPHVTEEATDEASTVYSSTNSFTTMIPPVTTHQLQTSTTPQVQTEHTTIATTDIFPVLRTTPTTAQRPLTSNTGGPQAPSTSDSADVTTLHLETSTATPGNTTAHGRRATTPYSKSTPTKTTVLETTRNHTDRSTTEMGMTTTQMPFKSTASPDHVCGLCANGGHCVRSAKGSSHCQCLPAWTGPFCTEHVDECVNSPCPKDSVCVNTGGSFSCQCALGFDLEDGRSCTQVKTFLGTFTVNTSMHLRSSGSHELHREILQLLNASLSVFNGYRRSTLHKKDGGDVQISAVSMFSLSTNVTSTDVFNSIQMSLSNCSRTYSHCTIKLQHHLSYQAESLCSAQKTKCDFQYSECKESSGTPYCQCKPGYFKKNPEDMTCRVLDCGDGLMLVNGSCVECIFGFGGFNCSNFYKLIAVVVFPAGGALLLIVIIALIVTCCKKDKNDINKIIFKSGDLQMSPYSEFPKSNRVSMEWGRETIEMQENGSTKNLLQMTDIYYSPALRNADLERNGLYPFSGLPGSRHSCIYPAQWNPSFLSDDSRRRDYF</sequence>
<dbReference type="PANTHER" id="PTHR24037:SF3">
    <property type="entry name" value="PROTEIN HEG HOMOLOG 1"/>
    <property type="match status" value="1"/>
</dbReference>
<feature type="chain" id="PRO_5027996345" evidence="12">
    <location>
        <begin position="27"/>
        <end position="1308"/>
    </location>
</feature>
<keyword evidence="14" id="KW-1185">Reference proteome</keyword>
<feature type="domain" description="EGF-like" evidence="13">
    <location>
        <begin position="918"/>
        <end position="953"/>
    </location>
</feature>
<feature type="compositionally biased region" description="Polar residues" evidence="10">
    <location>
        <begin position="750"/>
        <end position="762"/>
    </location>
</feature>
<dbReference type="OrthoDB" id="9946171at2759"/>
<feature type="region of interest" description="Disordered" evidence="10">
    <location>
        <begin position="541"/>
        <end position="765"/>
    </location>
</feature>
<evidence type="ECO:0000256" key="7">
    <source>
        <dbReference type="ARBA" id="ARBA00023157"/>
    </source>
</evidence>
<keyword evidence="11" id="KW-0812">Transmembrane</keyword>
<feature type="compositionally biased region" description="Basic and acidic residues" evidence="10">
    <location>
        <begin position="548"/>
        <end position="571"/>
    </location>
</feature>
<evidence type="ECO:0000313" key="14">
    <source>
        <dbReference type="Proteomes" id="UP000515129"/>
    </source>
</evidence>
<proteinExistence type="predicted"/>
<evidence type="ECO:0000256" key="6">
    <source>
        <dbReference type="ARBA" id="ARBA00023136"/>
    </source>
</evidence>
<evidence type="ECO:0000256" key="8">
    <source>
        <dbReference type="ARBA" id="ARBA00023180"/>
    </source>
</evidence>
<feature type="domain" description="EGF-like" evidence="13">
    <location>
        <begin position="955"/>
        <end position="994"/>
    </location>
</feature>
<feature type="compositionally biased region" description="Polar residues" evidence="10">
    <location>
        <begin position="572"/>
        <end position="694"/>
    </location>
</feature>
<dbReference type="PROSITE" id="PS50026">
    <property type="entry name" value="EGF_3"/>
    <property type="match status" value="2"/>
</dbReference>
<dbReference type="PROSITE" id="PS00022">
    <property type="entry name" value="EGF_1"/>
    <property type="match status" value="1"/>
</dbReference>
<feature type="compositionally biased region" description="Polar residues" evidence="10">
    <location>
        <begin position="703"/>
        <end position="716"/>
    </location>
</feature>
<evidence type="ECO:0000256" key="3">
    <source>
        <dbReference type="ARBA" id="ARBA00022536"/>
    </source>
</evidence>
<keyword evidence="2" id="KW-1003">Cell membrane</keyword>
<comment type="subcellular location">
    <subcellularLocation>
        <location evidence="1">Cell membrane</location>
    </subcellularLocation>
</comment>
<feature type="compositionally biased region" description="Polar residues" evidence="10">
    <location>
        <begin position="827"/>
        <end position="869"/>
    </location>
</feature>
<evidence type="ECO:0000259" key="13">
    <source>
        <dbReference type="PROSITE" id="PS50026"/>
    </source>
</evidence>
<dbReference type="PROSITE" id="PS01186">
    <property type="entry name" value="EGF_2"/>
    <property type="match status" value="1"/>
</dbReference>
<dbReference type="CTD" id="57493"/>
<accession>A0A6P6Q510</accession>
<evidence type="ECO:0000256" key="9">
    <source>
        <dbReference type="PROSITE-ProRule" id="PRU00076"/>
    </source>
</evidence>
<dbReference type="PROSITE" id="PS00010">
    <property type="entry name" value="ASX_HYDROXYL"/>
    <property type="match status" value="1"/>
</dbReference>
<dbReference type="CDD" id="cd00054">
    <property type="entry name" value="EGF_CA"/>
    <property type="match status" value="1"/>
</dbReference>
<dbReference type="RefSeq" id="XP_026127260.1">
    <property type="nucleotide sequence ID" value="XM_026271475.1"/>
</dbReference>
<protein>
    <submittedName>
        <fullName evidence="15">Protein HEG isoform X1</fullName>
    </submittedName>
</protein>
<evidence type="ECO:0000256" key="4">
    <source>
        <dbReference type="ARBA" id="ARBA00022729"/>
    </source>
</evidence>
<keyword evidence="3 9" id="KW-0245">EGF-like domain</keyword>